<reference evidence="2" key="1">
    <citation type="submission" date="2018-11" db="EMBL/GenBank/DDBJ databases">
        <authorList>
            <consortium name="Genoscope - CEA"/>
            <person name="William W."/>
        </authorList>
    </citation>
    <scope>NUCLEOTIDE SEQUENCE</scope>
</reference>
<accession>A0A3P6EY77</accession>
<evidence type="ECO:0000313" key="2">
    <source>
        <dbReference type="EMBL" id="VDD39834.1"/>
    </source>
</evidence>
<sequence length="68" mass="7565">MIPTSTTLVSSMTTTTRKRRLNLDVDSSRAMSEWSLGFEVTDNGVSVGRRNDDCSLEKKPQGFSPLQK</sequence>
<dbReference type="EMBL" id="LR031876">
    <property type="protein sequence ID" value="VDD39834.1"/>
    <property type="molecule type" value="Genomic_DNA"/>
</dbReference>
<dbReference type="AlphaFoldDB" id="A0A3P6EY77"/>
<proteinExistence type="predicted"/>
<name>A0A3P6EY77_BRAOL</name>
<feature type="compositionally biased region" description="Basic and acidic residues" evidence="1">
    <location>
        <begin position="49"/>
        <end position="60"/>
    </location>
</feature>
<protein>
    <submittedName>
        <fullName evidence="2">Uncharacterized protein</fullName>
    </submittedName>
</protein>
<evidence type="ECO:0000256" key="1">
    <source>
        <dbReference type="SAM" id="MobiDB-lite"/>
    </source>
</evidence>
<gene>
    <name evidence="2" type="ORF">BOLC7T45394H</name>
</gene>
<organism evidence="2">
    <name type="scientific">Brassica oleracea</name>
    <name type="common">Wild cabbage</name>
    <dbReference type="NCBI Taxonomy" id="3712"/>
    <lineage>
        <taxon>Eukaryota</taxon>
        <taxon>Viridiplantae</taxon>
        <taxon>Streptophyta</taxon>
        <taxon>Embryophyta</taxon>
        <taxon>Tracheophyta</taxon>
        <taxon>Spermatophyta</taxon>
        <taxon>Magnoliopsida</taxon>
        <taxon>eudicotyledons</taxon>
        <taxon>Gunneridae</taxon>
        <taxon>Pentapetalae</taxon>
        <taxon>rosids</taxon>
        <taxon>malvids</taxon>
        <taxon>Brassicales</taxon>
        <taxon>Brassicaceae</taxon>
        <taxon>Brassiceae</taxon>
        <taxon>Brassica</taxon>
    </lineage>
</organism>
<feature type="region of interest" description="Disordered" evidence="1">
    <location>
        <begin position="45"/>
        <end position="68"/>
    </location>
</feature>